<dbReference type="STRING" id="225848.Sps_00756"/>
<proteinExistence type="predicted"/>
<dbReference type="RefSeq" id="WP_077751295.1">
    <property type="nucleotide sequence ID" value="NZ_CP014782.1"/>
</dbReference>
<dbReference type="Proteomes" id="UP000189545">
    <property type="component" value="Chromosome"/>
</dbReference>
<protein>
    <submittedName>
        <fullName evidence="1">Uncharacterized protein</fullName>
    </submittedName>
</protein>
<organism evidence="1 2">
    <name type="scientific">Shewanella psychrophila</name>
    <dbReference type="NCBI Taxonomy" id="225848"/>
    <lineage>
        <taxon>Bacteria</taxon>
        <taxon>Pseudomonadati</taxon>
        <taxon>Pseudomonadota</taxon>
        <taxon>Gammaproteobacteria</taxon>
        <taxon>Alteromonadales</taxon>
        <taxon>Shewanellaceae</taxon>
        <taxon>Shewanella</taxon>
    </lineage>
</organism>
<gene>
    <name evidence="1" type="ORF">Sps_00756</name>
</gene>
<evidence type="ECO:0000313" key="1">
    <source>
        <dbReference type="EMBL" id="AQS35949.1"/>
    </source>
</evidence>
<reference evidence="1 2" key="1">
    <citation type="submission" date="2016-03" db="EMBL/GenBank/DDBJ databases">
        <title>Complete genome sequence of Shewanella psychrophila WP2, a deep sea bacterium isolated from west Pacific sediment.</title>
        <authorList>
            <person name="Xu G."/>
            <person name="Jian H."/>
        </authorList>
    </citation>
    <scope>NUCLEOTIDE SEQUENCE [LARGE SCALE GENOMIC DNA]</scope>
    <source>
        <strain evidence="1 2">WP2</strain>
    </source>
</reference>
<sequence>MGSIILCTLFVTGSTLSGGNSCHDKQTLLTPDNLDTLGYIYNKKKSQKQIYQRHEIHHPVYFVRSADILSEVQQLP</sequence>
<dbReference type="EMBL" id="CP014782">
    <property type="protein sequence ID" value="AQS35949.1"/>
    <property type="molecule type" value="Genomic_DNA"/>
</dbReference>
<dbReference type="KEGG" id="spsw:Sps_00756"/>
<evidence type="ECO:0000313" key="2">
    <source>
        <dbReference type="Proteomes" id="UP000189545"/>
    </source>
</evidence>
<name>A0A1S6HKA9_9GAMM</name>
<keyword evidence="2" id="KW-1185">Reference proteome</keyword>
<dbReference type="AlphaFoldDB" id="A0A1S6HKA9"/>
<accession>A0A1S6HKA9</accession>